<dbReference type="RefSeq" id="WP_145085788.1">
    <property type="nucleotide sequence ID" value="NZ_VLKH01000011.1"/>
</dbReference>
<dbReference type="OrthoDB" id="5393676at2"/>
<dbReference type="EMBL" id="VLKH01000011">
    <property type="protein sequence ID" value="TWH77928.1"/>
    <property type="molecule type" value="Genomic_DNA"/>
</dbReference>
<accession>A0A562J423</accession>
<gene>
    <name evidence="1" type="ORF">LY60_03116</name>
</gene>
<reference evidence="1 2" key="1">
    <citation type="submission" date="2019-07" db="EMBL/GenBank/DDBJ databases">
        <title>Genomic Encyclopedia of Type Strains, Phase I: the one thousand microbial genomes (KMG-I) project.</title>
        <authorList>
            <person name="Kyrpides N."/>
        </authorList>
    </citation>
    <scope>NUCLEOTIDE SEQUENCE [LARGE SCALE GENOMIC DNA]</scope>
    <source>
        <strain evidence="1 2">DSM 13558</strain>
    </source>
</reference>
<keyword evidence="2" id="KW-1185">Reference proteome</keyword>
<name>A0A562J423_9FIRM</name>
<proteinExistence type="predicted"/>
<dbReference type="InterPro" id="IPR024523">
    <property type="entry name" value="DUF3793"/>
</dbReference>
<evidence type="ECO:0000313" key="2">
    <source>
        <dbReference type="Proteomes" id="UP000315343"/>
    </source>
</evidence>
<organism evidence="1 2">
    <name type="scientific">Sedimentibacter saalensis</name>
    <dbReference type="NCBI Taxonomy" id="130788"/>
    <lineage>
        <taxon>Bacteria</taxon>
        <taxon>Bacillati</taxon>
        <taxon>Bacillota</taxon>
        <taxon>Tissierellia</taxon>
        <taxon>Sedimentibacter</taxon>
    </lineage>
</organism>
<dbReference type="Pfam" id="PF12672">
    <property type="entry name" value="DUF3793"/>
    <property type="match status" value="1"/>
</dbReference>
<protein>
    <submittedName>
        <fullName evidence="1">Uncharacterized protein DUF3793</fullName>
    </submittedName>
</protein>
<sequence>MELEHILAYHCAPTFAGIKAANLLSLEKFLIPEIKLSFEFYNQNLNLRGIYFEMLCECNERILVIVYRKDTLWSELSSPPNKAFLETQGYCDWSSLDSLFKRLRERISDTDEFPHEIGLFLSYPLEDVLGFIFFKGKNYKCSGYWKVYGNENITKKKFREFTMSRIIFCRKIDEGKSIVQILESA</sequence>
<comment type="caution">
    <text evidence="1">The sequence shown here is derived from an EMBL/GenBank/DDBJ whole genome shotgun (WGS) entry which is preliminary data.</text>
</comment>
<dbReference type="Proteomes" id="UP000315343">
    <property type="component" value="Unassembled WGS sequence"/>
</dbReference>
<evidence type="ECO:0000313" key="1">
    <source>
        <dbReference type="EMBL" id="TWH77928.1"/>
    </source>
</evidence>
<dbReference type="AlphaFoldDB" id="A0A562J423"/>